<reference evidence="6" key="1">
    <citation type="submission" date="2020-01" db="EMBL/GenBank/DDBJ databases">
        <title>'Steroidobacter agaridevorans' sp. nov., agar-degrading bacteria isolated from rhizosphere soils.</title>
        <authorList>
            <person name="Ikenaga M."/>
            <person name="Kataoka M."/>
            <person name="Murouchi A."/>
            <person name="Katsuragi S."/>
            <person name="Sakai M."/>
        </authorList>
    </citation>
    <scope>NUCLEOTIDE SEQUENCE [LARGE SCALE GENOMIC DNA]</scope>
    <source>
        <strain evidence="6">YU21-B</strain>
    </source>
</reference>
<name>A0A829YHU4_9GAMM</name>
<evidence type="ECO:0000313" key="5">
    <source>
        <dbReference type="EMBL" id="GFE82759.1"/>
    </source>
</evidence>
<proteinExistence type="predicted"/>
<dbReference type="Proteomes" id="UP000445000">
    <property type="component" value="Unassembled WGS sequence"/>
</dbReference>
<protein>
    <recommendedName>
        <fullName evidence="4">HTH araC/xylS-type domain-containing protein</fullName>
    </recommendedName>
</protein>
<feature type="domain" description="HTH araC/xylS-type" evidence="4">
    <location>
        <begin position="188"/>
        <end position="287"/>
    </location>
</feature>
<evidence type="ECO:0000259" key="4">
    <source>
        <dbReference type="PROSITE" id="PS01124"/>
    </source>
</evidence>
<dbReference type="AlphaFoldDB" id="A0A829YHU4"/>
<keyword evidence="3" id="KW-0804">Transcription</keyword>
<dbReference type="PANTHER" id="PTHR46796:SF6">
    <property type="entry name" value="ARAC SUBFAMILY"/>
    <property type="match status" value="1"/>
</dbReference>
<evidence type="ECO:0000256" key="2">
    <source>
        <dbReference type="ARBA" id="ARBA00023125"/>
    </source>
</evidence>
<comment type="caution">
    <text evidence="5">The sequence shown here is derived from an EMBL/GenBank/DDBJ whole genome shotgun (WGS) entry which is preliminary data.</text>
</comment>
<dbReference type="Gene3D" id="1.10.10.60">
    <property type="entry name" value="Homeodomain-like"/>
    <property type="match status" value="2"/>
</dbReference>
<dbReference type="Pfam" id="PF12833">
    <property type="entry name" value="HTH_18"/>
    <property type="match status" value="1"/>
</dbReference>
<dbReference type="PROSITE" id="PS01124">
    <property type="entry name" value="HTH_ARAC_FAMILY_2"/>
    <property type="match status" value="1"/>
</dbReference>
<dbReference type="GO" id="GO:0043565">
    <property type="term" value="F:sequence-specific DNA binding"/>
    <property type="evidence" value="ECO:0007669"/>
    <property type="project" value="InterPro"/>
</dbReference>
<evidence type="ECO:0000256" key="3">
    <source>
        <dbReference type="ARBA" id="ARBA00023163"/>
    </source>
</evidence>
<evidence type="ECO:0000313" key="6">
    <source>
        <dbReference type="Proteomes" id="UP000445000"/>
    </source>
</evidence>
<gene>
    <name evidence="5" type="ORF">GCM10011487_47590</name>
</gene>
<dbReference type="EMBL" id="BLJN01000005">
    <property type="protein sequence ID" value="GFE82759.1"/>
    <property type="molecule type" value="Genomic_DNA"/>
</dbReference>
<organism evidence="5 6">
    <name type="scientific">Steroidobacter agaridevorans</name>
    <dbReference type="NCBI Taxonomy" id="2695856"/>
    <lineage>
        <taxon>Bacteria</taxon>
        <taxon>Pseudomonadati</taxon>
        <taxon>Pseudomonadota</taxon>
        <taxon>Gammaproteobacteria</taxon>
        <taxon>Steroidobacterales</taxon>
        <taxon>Steroidobacteraceae</taxon>
        <taxon>Steroidobacter</taxon>
    </lineage>
</organism>
<dbReference type="SUPFAM" id="SSF46689">
    <property type="entry name" value="Homeodomain-like"/>
    <property type="match status" value="2"/>
</dbReference>
<dbReference type="InterPro" id="IPR020449">
    <property type="entry name" value="Tscrpt_reg_AraC-type_HTH"/>
</dbReference>
<dbReference type="InterPro" id="IPR050204">
    <property type="entry name" value="AraC_XylS_family_regulators"/>
</dbReference>
<accession>A0A829YHU4</accession>
<dbReference type="SMART" id="SM00342">
    <property type="entry name" value="HTH_ARAC"/>
    <property type="match status" value="1"/>
</dbReference>
<dbReference type="InterPro" id="IPR018060">
    <property type="entry name" value="HTH_AraC"/>
</dbReference>
<keyword evidence="6" id="KW-1185">Reference proteome</keyword>
<dbReference type="PANTHER" id="PTHR46796">
    <property type="entry name" value="HTH-TYPE TRANSCRIPTIONAL ACTIVATOR RHAS-RELATED"/>
    <property type="match status" value="1"/>
</dbReference>
<keyword evidence="2" id="KW-0238">DNA-binding</keyword>
<dbReference type="PRINTS" id="PR00032">
    <property type="entry name" value="HTHARAC"/>
</dbReference>
<dbReference type="InterPro" id="IPR009057">
    <property type="entry name" value="Homeodomain-like_sf"/>
</dbReference>
<dbReference type="InterPro" id="IPR018062">
    <property type="entry name" value="HTH_AraC-typ_CS"/>
</dbReference>
<evidence type="ECO:0000256" key="1">
    <source>
        <dbReference type="ARBA" id="ARBA00023015"/>
    </source>
</evidence>
<sequence>MIFDFHHVATAMANPIASLSAPSVQVQVSEFSWKRAAETMMSVDRPAITLVLAGGRSRIEASYLGSRRRGLQQVGRVVFTPPDTPVFGRTRKPGRVRLVSCYYERSHSEGIIGGLIDLSRSHSQGCLSVPSTLLPALMTRLMAEVLSPSFISTALVESLGQAVLLECAHALLVEGHHRDRGRLTPRHFRIIDDYLRQLNHEAPSVAALATACGFSERYFAKLFREQTKQSIGHYLRVAQIAKAQSYLTETQLPLKEIAARLGFSAASNFSAAFRAVTGVTPGHFRQVNRPLAP</sequence>
<dbReference type="GO" id="GO:0003700">
    <property type="term" value="F:DNA-binding transcription factor activity"/>
    <property type="evidence" value="ECO:0007669"/>
    <property type="project" value="InterPro"/>
</dbReference>
<keyword evidence="1" id="KW-0805">Transcription regulation</keyword>
<dbReference type="PROSITE" id="PS00041">
    <property type="entry name" value="HTH_ARAC_FAMILY_1"/>
    <property type="match status" value="1"/>
</dbReference>